<keyword evidence="4 6" id="KW-0732">Signal</keyword>
<evidence type="ECO:0000313" key="9">
    <source>
        <dbReference type="Proteomes" id="UP001652504"/>
    </source>
</evidence>
<organism evidence="8 9">
    <name type="scientific">Fluctibacter corallii</name>
    <dbReference type="NCBI Taxonomy" id="2984329"/>
    <lineage>
        <taxon>Bacteria</taxon>
        <taxon>Pseudomonadati</taxon>
        <taxon>Pseudomonadota</taxon>
        <taxon>Gammaproteobacteria</taxon>
        <taxon>Alteromonadales</taxon>
        <taxon>Alteromonadaceae</taxon>
        <taxon>Fluctibacter</taxon>
    </lineage>
</organism>
<protein>
    <recommendedName>
        <fullName evidence="6">Cytochrome c-type biogenesis protein</fullName>
    </recommendedName>
</protein>
<reference evidence="8 9" key="1">
    <citation type="submission" date="2022-10" db="EMBL/GenBank/DDBJ databases">
        <title>Aestuariibacter sp. AA17 isolated from Montipora capitata coral fragment.</title>
        <authorList>
            <person name="Emsley S.A."/>
            <person name="Pfannmuller K.M."/>
            <person name="Loughran R.M."/>
            <person name="Shlafstein M."/>
            <person name="Papke E."/>
            <person name="Saw J.H."/>
            <person name="Ushijima B."/>
            <person name="Videau P."/>
        </authorList>
    </citation>
    <scope>NUCLEOTIDE SEQUENCE [LARGE SCALE GENOMIC DNA]</scope>
    <source>
        <strain evidence="8 9">AA17</strain>
    </source>
</reference>
<comment type="similarity">
    <text evidence="1 6">Belongs to the CcmH/CycL/Ccl2/NrfF family.</text>
</comment>
<keyword evidence="9" id="KW-1185">Reference proteome</keyword>
<feature type="transmembrane region" description="Helical" evidence="6">
    <location>
        <begin position="102"/>
        <end position="120"/>
    </location>
</feature>
<dbReference type="RefSeq" id="WP_263710936.1">
    <property type="nucleotide sequence ID" value="NZ_JAOWKX010000001.1"/>
</dbReference>
<evidence type="ECO:0000256" key="3">
    <source>
        <dbReference type="ARBA" id="ARBA00022723"/>
    </source>
</evidence>
<evidence type="ECO:0000313" key="8">
    <source>
        <dbReference type="EMBL" id="MCV2883741.1"/>
    </source>
</evidence>
<dbReference type="InterPro" id="IPR005616">
    <property type="entry name" value="CcmH/CycL/Ccl2/NrfF_N"/>
</dbReference>
<accession>A0ABT3A5W3</accession>
<dbReference type="PANTHER" id="PTHR47870:SF4">
    <property type="entry name" value="CYTOCHROME C-TYPE BIOGENESIS PROTEIN CYCH"/>
    <property type="match status" value="1"/>
</dbReference>
<keyword evidence="2 6" id="KW-0349">Heme</keyword>
<evidence type="ECO:0000256" key="6">
    <source>
        <dbReference type="RuleBase" id="RU364112"/>
    </source>
</evidence>
<dbReference type="InterPro" id="IPR038297">
    <property type="entry name" value="CcmH/CycL/NrfF/Ccl2_sf"/>
</dbReference>
<evidence type="ECO:0000256" key="5">
    <source>
        <dbReference type="ARBA" id="ARBA00023004"/>
    </source>
</evidence>
<keyword evidence="3 6" id="KW-0479">Metal-binding</keyword>
<dbReference type="PANTHER" id="PTHR47870">
    <property type="entry name" value="CYTOCHROME C-TYPE BIOGENESIS PROTEIN CCMH"/>
    <property type="match status" value="1"/>
</dbReference>
<comment type="caution">
    <text evidence="8">The sequence shown here is derived from an EMBL/GenBank/DDBJ whole genome shotgun (WGS) entry which is preliminary data.</text>
</comment>
<comment type="function">
    <text evidence="6">Possible subunit of a heme lyase.</text>
</comment>
<sequence length="164" mass="19380">MVNIRTLIVAIFVLLSESVMATEDLESFKTAEHERVYRELVAELRCPRCQNQNIADSNALVAKDMRNKTRKMVADGASKQEVIDFMVGRYGEFAHYKPPVKMSTVILWLAPALFIIYFLYRIRRQSTRFTTHGRQNKRNEQWNEQQELELKRRIEELERRGDTK</sequence>
<keyword evidence="6" id="KW-0472">Membrane</keyword>
<dbReference type="EMBL" id="JAOWKX010000001">
    <property type="protein sequence ID" value="MCV2883741.1"/>
    <property type="molecule type" value="Genomic_DNA"/>
</dbReference>
<feature type="chain" id="PRO_5044969026" description="Cytochrome c-type biogenesis protein" evidence="6">
    <location>
        <begin position="22"/>
        <end position="164"/>
    </location>
</feature>
<evidence type="ECO:0000256" key="2">
    <source>
        <dbReference type="ARBA" id="ARBA00022617"/>
    </source>
</evidence>
<dbReference type="Proteomes" id="UP001652504">
    <property type="component" value="Unassembled WGS sequence"/>
</dbReference>
<keyword evidence="6" id="KW-0812">Transmembrane</keyword>
<proteinExistence type="inferred from homology"/>
<dbReference type="Gene3D" id="1.10.8.640">
    <property type="entry name" value="Cytochrome C biogenesis protein"/>
    <property type="match status" value="1"/>
</dbReference>
<keyword evidence="6" id="KW-1133">Transmembrane helix</keyword>
<dbReference type="CDD" id="cd16378">
    <property type="entry name" value="CcmH_N"/>
    <property type="match status" value="1"/>
</dbReference>
<dbReference type="Pfam" id="PF03918">
    <property type="entry name" value="CcmH"/>
    <property type="match status" value="1"/>
</dbReference>
<dbReference type="InterPro" id="IPR051263">
    <property type="entry name" value="C-type_cytochrome_biogenesis"/>
</dbReference>
<evidence type="ECO:0000256" key="1">
    <source>
        <dbReference type="ARBA" id="ARBA00010342"/>
    </source>
</evidence>
<feature type="signal peptide" evidence="6">
    <location>
        <begin position="1"/>
        <end position="21"/>
    </location>
</feature>
<keyword evidence="5 6" id="KW-0408">Iron</keyword>
<evidence type="ECO:0000259" key="7">
    <source>
        <dbReference type="Pfam" id="PF03918"/>
    </source>
</evidence>
<feature type="domain" description="CcmH/CycL/Ccl2/NrfF N-terminal" evidence="7">
    <location>
        <begin position="10"/>
        <end position="148"/>
    </location>
</feature>
<gene>
    <name evidence="8" type="ORF">OE749_03365</name>
</gene>
<name>A0ABT3A5W3_9ALTE</name>
<evidence type="ECO:0000256" key="4">
    <source>
        <dbReference type="ARBA" id="ARBA00022729"/>
    </source>
</evidence>